<feature type="compositionally biased region" description="Basic and acidic residues" evidence="2">
    <location>
        <begin position="15"/>
        <end position="31"/>
    </location>
</feature>
<feature type="compositionally biased region" description="Acidic residues" evidence="2">
    <location>
        <begin position="32"/>
        <end position="52"/>
    </location>
</feature>
<evidence type="ECO:0000313" key="4">
    <source>
        <dbReference type="Proteomes" id="UP000604825"/>
    </source>
</evidence>
<evidence type="ECO:0000256" key="1">
    <source>
        <dbReference type="SAM" id="Coils"/>
    </source>
</evidence>
<evidence type="ECO:0000256" key="2">
    <source>
        <dbReference type="SAM" id="MobiDB-lite"/>
    </source>
</evidence>
<protein>
    <submittedName>
        <fullName evidence="3">Uncharacterized protein</fullName>
    </submittedName>
</protein>
<dbReference type="PANTHER" id="PTHR33063">
    <property type="entry name" value="OS02G0583500 PROTEIN"/>
    <property type="match status" value="1"/>
</dbReference>
<dbReference type="EMBL" id="CAJGYO010000001">
    <property type="protein sequence ID" value="CAD6207655.1"/>
    <property type="molecule type" value="Genomic_DNA"/>
</dbReference>
<accession>A0A811MMR8</accession>
<dbReference type="PANTHER" id="PTHR33063:SF16">
    <property type="entry name" value="OS02G0241300 PROTEIN"/>
    <property type="match status" value="1"/>
</dbReference>
<feature type="compositionally biased region" description="Low complexity" evidence="2">
    <location>
        <begin position="129"/>
        <end position="141"/>
    </location>
</feature>
<proteinExistence type="predicted"/>
<feature type="coiled-coil region" evidence="1">
    <location>
        <begin position="603"/>
        <end position="648"/>
    </location>
</feature>
<comment type="caution">
    <text evidence="3">The sequence shown here is derived from an EMBL/GenBank/DDBJ whole genome shotgun (WGS) entry which is preliminary data.</text>
</comment>
<feature type="compositionally biased region" description="Polar residues" evidence="2">
    <location>
        <begin position="69"/>
        <end position="89"/>
    </location>
</feature>
<name>A0A811MMR8_9POAL</name>
<evidence type="ECO:0000313" key="3">
    <source>
        <dbReference type="EMBL" id="CAD6207655.1"/>
    </source>
</evidence>
<sequence length="672" mass="74199">MAGGGGRCRRLAKLKGKELVSDNRDSDHDYDPSSDIDNQTDSDDSDDFEEENPMVPGTRPKKQKVATMAATNQKPPRTPTRVTRQSVNMPSPGGRPPPRIRHPLPPKSTSKANPKPAPVPSTSQLQGHNTTNSSQTTQTTSAVPHPTITRTGPAMSSPLPNTVASPRKYTKQAAARPIPGANPDCYPSPSKYTKQTAAMSMPMPGANPEYNPSLSTTTLSHQPTTKGTTTAAMSSPLPDTVPSPPENARQTAAMSMPSPNPASLSSRPTPATSVNQVLETSPGGQSSRQSNDLNESIEQFEAAMSEGQPDEGEQVSDLVPVRRKEVRKKTMGHGLEKMLNRGKKLAIQVSEGKKRPDVPLQAAKLASETGVALRENLPIYTSWKKYDNEAGQEEVKKVLRKVASRLDVDINNEGPSLDACTDIIKRGVRQTRYHLKRKYFDESLTKEQMLAKPPPAKMKKDEWDQLVEYWYDPNNQEKSAKNKVNREQVQLHQRTGSRSYIAHRYSLRAKYNNMEPDPVDFFGECMNSPKSGRTPLANEVYALMVAEKEKQPEEGQAQKSPSKIVADSLSQISRSSTFLPNIGVRRASKSNRASSTAAQVRMQAEFEERLQAEREEAARKQEELQAQLQAQQAALKENQSLLLQTQEEVKGMHNKFEETNALLRAVLKLQKD</sequence>
<keyword evidence="4" id="KW-1185">Reference proteome</keyword>
<organism evidence="3 4">
    <name type="scientific">Miscanthus lutarioriparius</name>
    <dbReference type="NCBI Taxonomy" id="422564"/>
    <lineage>
        <taxon>Eukaryota</taxon>
        <taxon>Viridiplantae</taxon>
        <taxon>Streptophyta</taxon>
        <taxon>Embryophyta</taxon>
        <taxon>Tracheophyta</taxon>
        <taxon>Spermatophyta</taxon>
        <taxon>Magnoliopsida</taxon>
        <taxon>Liliopsida</taxon>
        <taxon>Poales</taxon>
        <taxon>Poaceae</taxon>
        <taxon>PACMAD clade</taxon>
        <taxon>Panicoideae</taxon>
        <taxon>Andropogonodae</taxon>
        <taxon>Andropogoneae</taxon>
        <taxon>Saccharinae</taxon>
        <taxon>Miscanthus</taxon>
    </lineage>
</organism>
<dbReference type="InterPro" id="IPR004252">
    <property type="entry name" value="Probable_transposase_24"/>
</dbReference>
<feature type="compositionally biased region" description="Polar residues" evidence="2">
    <location>
        <begin position="210"/>
        <end position="233"/>
    </location>
</feature>
<dbReference type="AlphaFoldDB" id="A0A811MMR8"/>
<dbReference type="Pfam" id="PF03004">
    <property type="entry name" value="Transposase_24"/>
    <property type="match status" value="1"/>
</dbReference>
<feature type="compositionally biased region" description="Polar residues" evidence="2">
    <location>
        <begin position="261"/>
        <end position="296"/>
    </location>
</feature>
<dbReference type="Proteomes" id="UP000604825">
    <property type="component" value="Unassembled WGS sequence"/>
</dbReference>
<feature type="region of interest" description="Disordered" evidence="2">
    <location>
        <begin position="1"/>
        <end position="296"/>
    </location>
</feature>
<gene>
    <name evidence="3" type="ORF">NCGR_LOCUS5153</name>
</gene>
<reference evidence="3" key="1">
    <citation type="submission" date="2020-10" db="EMBL/GenBank/DDBJ databases">
        <authorList>
            <person name="Han B."/>
            <person name="Lu T."/>
            <person name="Zhao Q."/>
            <person name="Huang X."/>
            <person name="Zhao Y."/>
        </authorList>
    </citation>
    <scope>NUCLEOTIDE SEQUENCE</scope>
</reference>
<keyword evidence="1" id="KW-0175">Coiled coil</keyword>
<dbReference type="OrthoDB" id="686340at2759"/>